<dbReference type="Proteomes" id="UP000654075">
    <property type="component" value="Unassembled WGS sequence"/>
</dbReference>
<reference evidence="2" key="1">
    <citation type="submission" date="2021-02" db="EMBL/GenBank/DDBJ databases">
        <authorList>
            <person name="Dougan E. K."/>
            <person name="Rhodes N."/>
            <person name="Thang M."/>
            <person name="Chan C."/>
        </authorList>
    </citation>
    <scope>NUCLEOTIDE SEQUENCE</scope>
</reference>
<dbReference type="GO" id="GO:0003676">
    <property type="term" value="F:nucleic acid binding"/>
    <property type="evidence" value="ECO:0007669"/>
    <property type="project" value="InterPro"/>
</dbReference>
<evidence type="ECO:0000259" key="1">
    <source>
        <dbReference type="PROSITE" id="PS50822"/>
    </source>
</evidence>
<organism evidence="2 3">
    <name type="scientific">Polarella glacialis</name>
    <name type="common">Dinoflagellate</name>
    <dbReference type="NCBI Taxonomy" id="89957"/>
    <lineage>
        <taxon>Eukaryota</taxon>
        <taxon>Sar</taxon>
        <taxon>Alveolata</taxon>
        <taxon>Dinophyceae</taxon>
        <taxon>Suessiales</taxon>
        <taxon>Suessiaceae</taxon>
        <taxon>Polarella</taxon>
    </lineage>
</organism>
<dbReference type="PANTHER" id="PTHR22891">
    <property type="entry name" value="EUKARYOTIC TRANSLATION INITIATION FACTOR 2C"/>
    <property type="match status" value="1"/>
</dbReference>
<proteinExistence type="predicted"/>
<gene>
    <name evidence="2" type="ORF">PGLA1383_LOCUS50057</name>
</gene>
<dbReference type="PROSITE" id="PS50822">
    <property type="entry name" value="PIWI"/>
    <property type="match status" value="1"/>
</dbReference>
<dbReference type="AlphaFoldDB" id="A0A813HA18"/>
<dbReference type="SMART" id="SM00950">
    <property type="entry name" value="Piwi"/>
    <property type="match status" value="1"/>
</dbReference>
<accession>A0A813HA18</accession>
<dbReference type="InterPro" id="IPR036397">
    <property type="entry name" value="RNaseH_sf"/>
</dbReference>
<protein>
    <recommendedName>
        <fullName evidence="1">Piwi domain-containing protein</fullName>
    </recommendedName>
</protein>
<feature type="domain" description="Piwi" evidence="1">
    <location>
        <begin position="84"/>
        <end position="366"/>
    </location>
</feature>
<sequence>MQDARRAAERSQDRRIVSIEEPRQVLVSARDAETWVRRLQEEQRRAGGDMKFAVVVVPGWLKSDAPKVYYDLKQALGPFAGRAGVASQMVLTSTLSQDAARMQIARNICQQILVKCGAWLWTFSPLPYMRRKVMVVGVDARSASVDNGQSVQVLCASTNCFFTSYFTTWRAKESVRRGLDFTSPPLELLLEALGHFMRMHGRPPDSLVLYRSGVSDSQEAALFESEVQELIDGALQRALLATEACATSGVDLSDWARTFEIAYILVRRNTRARFRTEDFQNVPSGTVVDEGVVAPRMPGSGHHDFFLVSQSCKQGTARPALYSVLYSSLSMSKEELVDLSYMLCGMYMTFTGRVSVPAPLRYATKLLSQICGMKDVPSRPAASASSLQHKLFFV</sequence>
<dbReference type="SUPFAM" id="SSF53098">
    <property type="entry name" value="Ribonuclease H-like"/>
    <property type="match status" value="1"/>
</dbReference>
<dbReference type="OrthoDB" id="445936at2759"/>
<dbReference type="OMA" id="CHTFGRA"/>
<evidence type="ECO:0000313" key="2">
    <source>
        <dbReference type="EMBL" id="CAE8634410.1"/>
    </source>
</evidence>
<dbReference type="Pfam" id="PF02171">
    <property type="entry name" value="Piwi"/>
    <property type="match status" value="1"/>
</dbReference>
<comment type="caution">
    <text evidence="2">The sequence shown here is derived from an EMBL/GenBank/DDBJ whole genome shotgun (WGS) entry which is preliminary data.</text>
</comment>
<evidence type="ECO:0000313" key="3">
    <source>
        <dbReference type="Proteomes" id="UP000654075"/>
    </source>
</evidence>
<name>A0A813HA18_POLGL</name>
<dbReference type="Gene3D" id="3.30.420.10">
    <property type="entry name" value="Ribonuclease H-like superfamily/Ribonuclease H"/>
    <property type="match status" value="1"/>
</dbReference>
<dbReference type="InterPro" id="IPR003165">
    <property type="entry name" value="Piwi"/>
</dbReference>
<dbReference type="EMBL" id="CAJNNV010031003">
    <property type="protein sequence ID" value="CAE8634410.1"/>
    <property type="molecule type" value="Genomic_DNA"/>
</dbReference>
<keyword evidence="3" id="KW-1185">Reference proteome</keyword>
<dbReference type="Gene3D" id="3.40.50.2300">
    <property type="match status" value="1"/>
</dbReference>
<dbReference type="InterPro" id="IPR012337">
    <property type="entry name" value="RNaseH-like_sf"/>
</dbReference>